<evidence type="ECO:0000259" key="13">
    <source>
        <dbReference type="PROSITE" id="PS51379"/>
    </source>
</evidence>
<evidence type="ECO:0000256" key="5">
    <source>
        <dbReference type="ARBA" id="ARBA00022485"/>
    </source>
</evidence>
<evidence type="ECO:0000256" key="3">
    <source>
        <dbReference type="ARBA" id="ARBA00013529"/>
    </source>
</evidence>
<proteinExistence type="predicted"/>
<dbReference type="GO" id="GO:0051538">
    <property type="term" value="F:3 iron, 4 sulfur cluster binding"/>
    <property type="evidence" value="ECO:0007669"/>
    <property type="project" value="UniProtKB-UniRule"/>
</dbReference>
<dbReference type="SUPFAM" id="SSF54862">
    <property type="entry name" value="4Fe-4S ferredoxins"/>
    <property type="match status" value="1"/>
</dbReference>
<evidence type="ECO:0000256" key="4">
    <source>
        <dbReference type="ARBA" id="ARBA00022448"/>
    </source>
</evidence>
<dbReference type="AlphaFoldDB" id="A0A8J3NY15"/>
<name>A0A8J3NY15_9ACTN</name>
<dbReference type="GO" id="GO:0046872">
    <property type="term" value="F:metal ion binding"/>
    <property type="evidence" value="ECO:0007669"/>
    <property type="project" value="UniProtKB-UniRule"/>
</dbReference>
<evidence type="ECO:0000313" key="15">
    <source>
        <dbReference type="Proteomes" id="UP000659904"/>
    </source>
</evidence>
<dbReference type="PRINTS" id="PR00354">
    <property type="entry name" value="7FE8SFRDOXIN"/>
</dbReference>
<accession>A0A8J3NY15</accession>
<dbReference type="InterPro" id="IPR050294">
    <property type="entry name" value="RnfB_subfamily"/>
</dbReference>
<dbReference type="PANTHER" id="PTHR42859">
    <property type="entry name" value="OXIDOREDUCTASE"/>
    <property type="match status" value="1"/>
</dbReference>
<dbReference type="InterPro" id="IPR017900">
    <property type="entry name" value="4Fe4S_Fe_S_CS"/>
</dbReference>
<evidence type="ECO:0000256" key="7">
    <source>
        <dbReference type="ARBA" id="ARBA00022737"/>
    </source>
</evidence>
<dbReference type="InterPro" id="IPR054830">
    <property type="entry name" value="FdxA_Actino"/>
</dbReference>
<dbReference type="GO" id="GO:0009055">
    <property type="term" value="F:electron transfer activity"/>
    <property type="evidence" value="ECO:0007669"/>
    <property type="project" value="UniProtKB-UniRule"/>
</dbReference>
<evidence type="ECO:0000256" key="11">
    <source>
        <dbReference type="ARBA" id="ARBA00023291"/>
    </source>
</evidence>
<protein>
    <recommendedName>
        <fullName evidence="3 12">Ferredoxin</fullName>
    </recommendedName>
</protein>
<dbReference type="PANTHER" id="PTHR42859:SF2">
    <property type="entry name" value="FERREDOXIN"/>
    <property type="match status" value="1"/>
</dbReference>
<dbReference type="PROSITE" id="PS51379">
    <property type="entry name" value="4FE4S_FER_2"/>
    <property type="match status" value="1"/>
</dbReference>
<feature type="domain" description="4Fe-4S ferredoxin-type" evidence="13">
    <location>
        <begin position="62"/>
        <end position="91"/>
    </location>
</feature>
<evidence type="ECO:0000256" key="9">
    <source>
        <dbReference type="ARBA" id="ARBA00023004"/>
    </source>
</evidence>
<sequence length="143" mass="15314">MVRMRAVRRRIAARVAPDLRSSAVELLALRSMTYVIALPCVDVMDKACVDECPIDCIYEGDRMLYIQPDECIDCGACEPACPVEAIFFEDDLPAEFTGYIAVNAEFFDSIGSPGGAPRTGGPAAGDHALVAALPPQLNDGTFA</sequence>
<dbReference type="EMBL" id="BONH01000007">
    <property type="protein sequence ID" value="GIF96867.1"/>
    <property type="molecule type" value="Genomic_DNA"/>
</dbReference>
<keyword evidence="4 12" id="KW-0813">Transport</keyword>
<comment type="caution">
    <text evidence="14">The sequence shown here is derived from an EMBL/GenBank/DDBJ whole genome shotgun (WGS) entry which is preliminary data.</text>
</comment>
<keyword evidence="9 12" id="KW-0408">Iron</keyword>
<gene>
    <name evidence="14" type="ORF">Cci01nite_19610</name>
</gene>
<dbReference type="NCBIfam" id="NF045480">
    <property type="entry name" value="FdxA_Actino"/>
    <property type="match status" value="1"/>
</dbReference>
<evidence type="ECO:0000256" key="10">
    <source>
        <dbReference type="ARBA" id="ARBA00023014"/>
    </source>
</evidence>
<comment type="cofactor">
    <cofactor evidence="1 12">
        <name>[4Fe-4S] cluster</name>
        <dbReference type="ChEBI" id="CHEBI:49883"/>
    </cofactor>
</comment>
<dbReference type="Proteomes" id="UP000659904">
    <property type="component" value="Unassembled WGS sequence"/>
</dbReference>
<evidence type="ECO:0000256" key="8">
    <source>
        <dbReference type="ARBA" id="ARBA00022982"/>
    </source>
</evidence>
<comment type="function">
    <text evidence="2 12">Ferredoxins are iron-sulfur proteins that transfer electrons in a wide variety of metabolic reactions.</text>
</comment>
<evidence type="ECO:0000313" key="14">
    <source>
        <dbReference type="EMBL" id="GIF96867.1"/>
    </source>
</evidence>
<dbReference type="PROSITE" id="PS00198">
    <property type="entry name" value="4FE4S_FER_1"/>
    <property type="match status" value="1"/>
</dbReference>
<keyword evidence="15" id="KW-1185">Reference proteome</keyword>
<dbReference type="InterPro" id="IPR017896">
    <property type="entry name" value="4Fe4S_Fe-S-bd"/>
</dbReference>
<evidence type="ECO:0000256" key="2">
    <source>
        <dbReference type="ARBA" id="ARBA00003532"/>
    </source>
</evidence>
<dbReference type="InterPro" id="IPR000813">
    <property type="entry name" value="7Fe_ferredoxin"/>
</dbReference>
<organism evidence="14 15">
    <name type="scientific">Catellatospora citrea</name>
    <dbReference type="NCBI Taxonomy" id="53366"/>
    <lineage>
        <taxon>Bacteria</taxon>
        <taxon>Bacillati</taxon>
        <taxon>Actinomycetota</taxon>
        <taxon>Actinomycetes</taxon>
        <taxon>Micromonosporales</taxon>
        <taxon>Micromonosporaceae</taxon>
        <taxon>Catellatospora</taxon>
    </lineage>
</organism>
<keyword evidence="11 12" id="KW-0003">3Fe-4S</keyword>
<comment type="cofactor">
    <cofactor evidence="12">
        <name>[3Fe-4S] cluster</name>
        <dbReference type="ChEBI" id="CHEBI:21137"/>
    </cofactor>
    <text evidence="12">Binds 1 [3Fe-4S] cluster.</text>
</comment>
<evidence type="ECO:0000256" key="6">
    <source>
        <dbReference type="ARBA" id="ARBA00022723"/>
    </source>
</evidence>
<keyword evidence="7" id="KW-0677">Repeat</keyword>
<evidence type="ECO:0000256" key="1">
    <source>
        <dbReference type="ARBA" id="ARBA00001966"/>
    </source>
</evidence>
<keyword evidence="8 12" id="KW-0249">Electron transport</keyword>
<dbReference type="Pfam" id="PF00037">
    <property type="entry name" value="Fer4"/>
    <property type="match status" value="1"/>
</dbReference>
<dbReference type="GO" id="GO:0051539">
    <property type="term" value="F:4 iron, 4 sulfur cluster binding"/>
    <property type="evidence" value="ECO:0007669"/>
    <property type="project" value="UniProtKB-UniRule"/>
</dbReference>
<keyword evidence="5 12" id="KW-0004">4Fe-4S</keyword>
<keyword evidence="6 12" id="KW-0479">Metal-binding</keyword>
<reference evidence="14 15" key="1">
    <citation type="submission" date="2021-01" db="EMBL/GenBank/DDBJ databases">
        <title>Whole genome shotgun sequence of Catellatospora citrea NBRC 14495.</title>
        <authorList>
            <person name="Komaki H."/>
            <person name="Tamura T."/>
        </authorList>
    </citation>
    <scope>NUCLEOTIDE SEQUENCE [LARGE SCALE GENOMIC DNA]</scope>
    <source>
        <strain evidence="14 15">NBRC 14495</strain>
    </source>
</reference>
<dbReference type="Gene3D" id="3.30.70.20">
    <property type="match status" value="1"/>
</dbReference>
<evidence type="ECO:0000256" key="12">
    <source>
        <dbReference type="RuleBase" id="RU365098"/>
    </source>
</evidence>
<keyword evidence="10 12" id="KW-0411">Iron-sulfur</keyword>